<organism evidence="1">
    <name type="scientific">marine metagenome</name>
    <dbReference type="NCBI Taxonomy" id="408172"/>
    <lineage>
        <taxon>unclassified sequences</taxon>
        <taxon>metagenomes</taxon>
        <taxon>ecological metagenomes</taxon>
    </lineage>
</organism>
<dbReference type="EMBL" id="UINC01001763">
    <property type="protein sequence ID" value="SUZ88302.1"/>
    <property type="molecule type" value="Genomic_DNA"/>
</dbReference>
<dbReference type="InterPro" id="IPR010121">
    <property type="entry name" value="Pyruvate_phosphate_dikinase"/>
</dbReference>
<dbReference type="GO" id="GO:0005524">
    <property type="term" value="F:ATP binding"/>
    <property type="evidence" value="ECO:0007669"/>
    <property type="project" value="InterPro"/>
</dbReference>
<dbReference type="InterPro" id="IPR013815">
    <property type="entry name" value="ATP_grasp_subdomain_1"/>
</dbReference>
<protein>
    <submittedName>
        <fullName evidence="1">Uncharacterized protein</fullName>
    </submittedName>
</protein>
<gene>
    <name evidence="1" type="ORF">METZ01_LOCUS41156</name>
</gene>
<dbReference type="Gene3D" id="3.30.1490.20">
    <property type="entry name" value="ATP-grasp fold, A domain"/>
    <property type="match status" value="1"/>
</dbReference>
<accession>A0A381R9D1</accession>
<name>A0A381R9D1_9ZZZZ</name>
<dbReference type="PANTHER" id="PTHR22931">
    <property type="entry name" value="PHOSPHOENOLPYRUVATE DIKINASE-RELATED"/>
    <property type="match status" value="1"/>
</dbReference>
<dbReference type="SUPFAM" id="SSF56059">
    <property type="entry name" value="Glutathione synthetase ATP-binding domain-like"/>
    <property type="match status" value="1"/>
</dbReference>
<dbReference type="AlphaFoldDB" id="A0A381R9D1"/>
<evidence type="ECO:0000313" key="1">
    <source>
        <dbReference type="EMBL" id="SUZ88302.1"/>
    </source>
</evidence>
<reference evidence="1" key="1">
    <citation type="submission" date="2018-05" db="EMBL/GenBank/DDBJ databases">
        <authorList>
            <person name="Lanie J.A."/>
            <person name="Ng W.-L."/>
            <person name="Kazmierczak K.M."/>
            <person name="Andrzejewski T.M."/>
            <person name="Davidsen T.M."/>
            <person name="Wayne K.J."/>
            <person name="Tettelin H."/>
            <person name="Glass J.I."/>
            <person name="Rusch D."/>
            <person name="Podicherti R."/>
            <person name="Tsui H.-C.T."/>
            <person name="Winkler M.E."/>
        </authorList>
    </citation>
    <scope>NUCLEOTIDE SEQUENCE</scope>
</reference>
<dbReference type="GO" id="GO:0050242">
    <property type="term" value="F:pyruvate, phosphate dikinase activity"/>
    <property type="evidence" value="ECO:0007669"/>
    <property type="project" value="InterPro"/>
</dbReference>
<dbReference type="PANTHER" id="PTHR22931:SF9">
    <property type="entry name" value="PYRUVATE, PHOSPHATE DIKINASE 1, CHLOROPLASTIC"/>
    <property type="match status" value="1"/>
</dbReference>
<sequence length="71" mass="7946">MQKSVWLFTEGKAKDNALLGNKGANLCEMKALDLPVPFGFILTTKTCIEYNRLGGKLPDGVINQVMRNYRN</sequence>
<proteinExistence type="predicted"/>